<dbReference type="Proteomes" id="UP000799778">
    <property type="component" value="Unassembled WGS sequence"/>
</dbReference>
<feature type="signal peptide" evidence="1">
    <location>
        <begin position="1"/>
        <end position="20"/>
    </location>
</feature>
<protein>
    <submittedName>
        <fullName evidence="2">Uncharacterized protein</fullName>
    </submittedName>
</protein>
<reference evidence="2" key="1">
    <citation type="journal article" date="2020" name="Stud. Mycol.">
        <title>101 Dothideomycetes genomes: a test case for predicting lifestyles and emergence of pathogens.</title>
        <authorList>
            <person name="Haridas S."/>
            <person name="Albert R."/>
            <person name="Binder M."/>
            <person name="Bloem J."/>
            <person name="Labutti K."/>
            <person name="Salamov A."/>
            <person name="Andreopoulos B."/>
            <person name="Baker S."/>
            <person name="Barry K."/>
            <person name="Bills G."/>
            <person name="Bluhm B."/>
            <person name="Cannon C."/>
            <person name="Castanera R."/>
            <person name="Culley D."/>
            <person name="Daum C."/>
            <person name="Ezra D."/>
            <person name="Gonzalez J."/>
            <person name="Henrissat B."/>
            <person name="Kuo A."/>
            <person name="Liang C."/>
            <person name="Lipzen A."/>
            <person name="Lutzoni F."/>
            <person name="Magnuson J."/>
            <person name="Mondo S."/>
            <person name="Nolan M."/>
            <person name="Ohm R."/>
            <person name="Pangilinan J."/>
            <person name="Park H.-J."/>
            <person name="Ramirez L."/>
            <person name="Alfaro M."/>
            <person name="Sun H."/>
            <person name="Tritt A."/>
            <person name="Yoshinaga Y."/>
            <person name="Zwiers L.-H."/>
            <person name="Turgeon B."/>
            <person name="Goodwin S."/>
            <person name="Spatafora J."/>
            <person name="Crous P."/>
            <person name="Grigoriev I."/>
        </authorList>
    </citation>
    <scope>NUCLEOTIDE SEQUENCE</scope>
    <source>
        <strain evidence="2">CBS 175.79</strain>
    </source>
</reference>
<evidence type="ECO:0000313" key="3">
    <source>
        <dbReference type="Proteomes" id="UP000799778"/>
    </source>
</evidence>
<keyword evidence="1" id="KW-0732">Signal</keyword>
<accession>A0A6A5Y5I1</accession>
<keyword evidence="3" id="KW-1185">Reference proteome</keyword>
<proteinExistence type="predicted"/>
<sequence>MPSFYLALSIIFLFVFNSHAEDLALSSQTGACNVGQLYCFHQITEDIPLAVMVVRAGLATYPSTAANAQVNVEKLSSVAMIRTDIHTHTLVFSGTVPQENVMIRQLH</sequence>
<evidence type="ECO:0000313" key="2">
    <source>
        <dbReference type="EMBL" id="KAF2019804.1"/>
    </source>
</evidence>
<dbReference type="EMBL" id="ML978067">
    <property type="protein sequence ID" value="KAF2019804.1"/>
    <property type="molecule type" value="Genomic_DNA"/>
</dbReference>
<gene>
    <name evidence="2" type="ORF">BU24DRAFT_406423</name>
</gene>
<feature type="chain" id="PRO_5025383794" evidence="1">
    <location>
        <begin position="21"/>
        <end position="107"/>
    </location>
</feature>
<dbReference type="AlphaFoldDB" id="A0A6A5Y5I1"/>
<dbReference type="RefSeq" id="XP_033388143.1">
    <property type="nucleotide sequence ID" value="XM_033525766.1"/>
</dbReference>
<organism evidence="2 3">
    <name type="scientific">Aaosphaeria arxii CBS 175.79</name>
    <dbReference type="NCBI Taxonomy" id="1450172"/>
    <lineage>
        <taxon>Eukaryota</taxon>
        <taxon>Fungi</taxon>
        <taxon>Dikarya</taxon>
        <taxon>Ascomycota</taxon>
        <taxon>Pezizomycotina</taxon>
        <taxon>Dothideomycetes</taxon>
        <taxon>Pleosporomycetidae</taxon>
        <taxon>Pleosporales</taxon>
        <taxon>Pleosporales incertae sedis</taxon>
        <taxon>Aaosphaeria</taxon>
    </lineage>
</organism>
<evidence type="ECO:0000256" key="1">
    <source>
        <dbReference type="SAM" id="SignalP"/>
    </source>
</evidence>
<dbReference type="GeneID" id="54283163"/>
<name>A0A6A5Y5I1_9PLEO</name>